<sequence>MYVATPKEMEELKKVKREEREIKWREFWKNKNISEEEYFLKIEYCEKNFGRGDKGAFSDRARIYFQYGEPDYVENFPYEIDKKPYIKWYYYRYNKEFIFVDLRGFGEYILVSEK</sequence>
<dbReference type="NCBIfam" id="TIGR04514">
    <property type="entry name" value="GWxTD_dom"/>
    <property type="match status" value="1"/>
</dbReference>
<dbReference type="InterPro" id="IPR030959">
    <property type="entry name" value="GWxTD_dom"/>
</dbReference>
<proteinExistence type="predicted"/>
<reference evidence="1" key="1">
    <citation type="journal article" date="2020" name="mSystems">
        <title>Genome- and Community-Level Interaction Insights into Carbon Utilization and Element Cycling Functions of Hydrothermarchaeota in Hydrothermal Sediment.</title>
        <authorList>
            <person name="Zhou Z."/>
            <person name="Liu Y."/>
            <person name="Xu W."/>
            <person name="Pan J."/>
            <person name="Luo Z.H."/>
            <person name="Li M."/>
        </authorList>
    </citation>
    <scope>NUCLEOTIDE SEQUENCE [LARGE SCALE GENOMIC DNA]</scope>
    <source>
        <strain evidence="1">SpSt-655</strain>
    </source>
</reference>
<comment type="caution">
    <text evidence="1">The sequence shown here is derived from an EMBL/GenBank/DDBJ whole genome shotgun (WGS) entry which is preliminary data.</text>
</comment>
<dbReference type="EMBL" id="DTBX01000068">
    <property type="protein sequence ID" value="HGQ55181.1"/>
    <property type="molecule type" value="Genomic_DNA"/>
</dbReference>
<name>A0A7V4CHL2_UNCW3</name>
<dbReference type="AlphaFoldDB" id="A0A7V4CHL2"/>
<evidence type="ECO:0000313" key="1">
    <source>
        <dbReference type="EMBL" id="HGQ55181.1"/>
    </source>
</evidence>
<organism evidence="1">
    <name type="scientific">candidate division WOR-3 bacterium</name>
    <dbReference type="NCBI Taxonomy" id="2052148"/>
    <lineage>
        <taxon>Bacteria</taxon>
        <taxon>Bacteria division WOR-3</taxon>
    </lineage>
</organism>
<accession>A0A7V4CHL2</accession>
<gene>
    <name evidence="1" type="ORF">ENU28_01795</name>
</gene>
<protein>
    <submittedName>
        <fullName evidence="1">GWxTD domain-containing protein</fullName>
    </submittedName>
</protein>